<comment type="caution">
    <text evidence="2">The sequence shown here is derived from an EMBL/GenBank/DDBJ whole genome shotgun (WGS) entry which is preliminary data.</text>
</comment>
<feature type="region of interest" description="Disordered" evidence="1">
    <location>
        <begin position="62"/>
        <end position="105"/>
    </location>
</feature>
<accession>A0A9P7RV46</accession>
<dbReference type="GeneID" id="66080914"/>
<dbReference type="AlphaFoldDB" id="A0A9P7RV46"/>
<protein>
    <submittedName>
        <fullName evidence="2">Uncharacterized protein</fullName>
    </submittedName>
</protein>
<evidence type="ECO:0000313" key="3">
    <source>
        <dbReference type="Proteomes" id="UP001049176"/>
    </source>
</evidence>
<dbReference type="RefSeq" id="XP_043006710.1">
    <property type="nucleotide sequence ID" value="XM_043156895.1"/>
</dbReference>
<gene>
    <name evidence="2" type="ORF">E1B28_011839</name>
</gene>
<evidence type="ECO:0000313" key="2">
    <source>
        <dbReference type="EMBL" id="KAG7090240.1"/>
    </source>
</evidence>
<keyword evidence="3" id="KW-1185">Reference proteome</keyword>
<feature type="compositionally biased region" description="Basic and acidic residues" evidence="1">
    <location>
        <begin position="66"/>
        <end position="75"/>
    </location>
</feature>
<proteinExistence type="predicted"/>
<dbReference type="Proteomes" id="UP001049176">
    <property type="component" value="Chromosome 7"/>
</dbReference>
<name>A0A9P7RV46_9AGAR</name>
<organism evidence="2 3">
    <name type="scientific">Marasmius oreades</name>
    <name type="common">fairy-ring Marasmius</name>
    <dbReference type="NCBI Taxonomy" id="181124"/>
    <lineage>
        <taxon>Eukaryota</taxon>
        <taxon>Fungi</taxon>
        <taxon>Dikarya</taxon>
        <taxon>Basidiomycota</taxon>
        <taxon>Agaricomycotina</taxon>
        <taxon>Agaricomycetes</taxon>
        <taxon>Agaricomycetidae</taxon>
        <taxon>Agaricales</taxon>
        <taxon>Marasmiineae</taxon>
        <taxon>Marasmiaceae</taxon>
        <taxon>Marasmius</taxon>
    </lineage>
</organism>
<dbReference type="EMBL" id="CM032187">
    <property type="protein sequence ID" value="KAG7090240.1"/>
    <property type="molecule type" value="Genomic_DNA"/>
</dbReference>
<reference evidence="2" key="1">
    <citation type="journal article" date="2021" name="Genome Biol. Evol.">
        <title>The assembled and annotated genome of the fairy-ring fungus Marasmius oreades.</title>
        <authorList>
            <person name="Hiltunen M."/>
            <person name="Ament-Velasquez S.L."/>
            <person name="Johannesson H."/>
        </authorList>
    </citation>
    <scope>NUCLEOTIDE SEQUENCE</scope>
    <source>
        <strain evidence="2">03SP1</strain>
    </source>
</reference>
<sequence>MHNHLSGNFLNLTVARGVSELRVTAFSCRPWAQMASFPIPMSVFTASLNQCTLALEQFSPPSLLGDSKDETRNQEKISQADSRIGRRLSSSTSRRGHATFVRQEI</sequence>
<dbReference type="KEGG" id="more:E1B28_011839"/>
<evidence type="ECO:0000256" key="1">
    <source>
        <dbReference type="SAM" id="MobiDB-lite"/>
    </source>
</evidence>